<gene>
    <name evidence="1" type="ORF">CNEO2_60101</name>
</gene>
<evidence type="ECO:0000313" key="2">
    <source>
        <dbReference type="Proteomes" id="UP001189143"/>
    </source>
</evidence>
<name>A0AAD1YIE8_9CLOT</name>
<protein>
    <submittedName>
        <fullName evidence="1">Uncharacterized protein</fullName>
    </submittedName>
</protein>
<sequence length="50" mass="6122">MEYDDNEILDAFQSDYNREIEERFVNMLCDTEYLKLFFINENEAFTDGRN</sequence>
<comment type="caution">
    <text evidence="1">The sequence shown here is derived from an EMBL/GenBank/DDBJ whole genome shotgun (WGS) entry which is preliminary data.</text>
</comment>
<dbReference type="AlphaFoldDB" id="A0AAD1YIE8"/>
<reference evidence="1" key="1">
    <citation type="submission" date="2022-10" db="EMBL/GenBank/DDBJ databases">
        <authorList>
            <person name="Aires J."/>
            <person name="Mesa V."/>
        </authorList>
    </citation>
    <scope>NUCLEOTIDE SEQUENCE</scope>
    <source>
        <strain evidence="1">Clostridium neonatale JD116</strain>
    </source>
</reference>
<dbReference type="EMBL" id="CAMTCP010000270">
    <property type="protein sequence ID" value="CAI3674788.1"/>
    <property type="molecule type" value="Genomic_DNA"/>
</dbReference>
<dbReference type="RefSeq" id="WP_317049914.1">
    <property type="nucleotide sequence ID" value="NZ_CAMRXC010000295.1"/>
</dbReference>
<dbReference type="Proteomes" id="UP001189143">
    <property type="component" value="Unassembled WGS sequence"/>
</dbReference>
<proteinExistence type="predicted"/>
<organism evidence="1 2">
    <name type="scientific">Clostridium neonatale</name>
    <dbReference type="NCBI Taxonomy" id="137838"/>
    <lineage>
        <taxon>Bacteria</taxon>
        <taxon>Bacillati</taxon>
        <taxon>Bacillota</taxon>
        <taxon>Clostridia</taxon>
        <taxon>Eubacteriales</taxon>
        <taxon>Clostridiaceae</taxon>
        <taxon>Clostridium</taxon>
    </lineage>
</organism>
<evidence type="ECO:0000313" key="1">
    <source>
        <dbReference type="EMBL" id="CAI3674788.1"/>
    </source>
</evidence>
<accession>A0AAD1YIE8</accession>